<keyword evidence="1" id="KW-0472">Membrane</keyword>
<evidence type="ECO:0000259" key="3">
    <source>
        <dbReference type="Pfam" id="PF26514"/>
    </source>
</evidence>
<gene>
    <name evidence="4" type="ORF">GCM10010862_39120</name>
</gene>
<accession>A0ABQ5W9D5</accession>
<evidence type="ECO:0000313" key="5">
    <source>
        <dbReference type="Proteomes" id="UP001156691"/>
    </source>
</evidence>
<dbReference type="InterPro" id="IPR058486">
    <property type="entry name" value="DUF8173"/>
</dbReference>
<keyword evidence="5" id="KW-1185">Reference proteome</keyword>
<feature type="signal peptide" evidence="2">
    <location>
        <begin position="1"/>
        <end position="21"/>
    </location>
</feature>
<keyword evidence="1" id="KW-0812">Transmembrane</keyword>
<dbReference type="Pfam" id="PF26514">
    <property type="entry name" value="DUF8173"/>
    <property type="match status" value="1"/>
</dbReference>
<feature type="transmembrane region" description="Helical" evidence="1">
    <location>
        <begin position="261"/>
        <end position="279"/>
    </location>
</feature>
<sequence length="389" mass="39785">MRKSIAAIAGATFALALPASSQDAVFDIGGDHYAAGQNTTIAAPVPHDAFAAGFNVRMGAAVTGDAHAAGFDVDVDERIGGDLYVGGFTIEVSAPVAGDVTAAGSSVVLGTGAVIGGNARLTGASVTISAPVDGSSLISADTLNLNSTVTGDLSFFGRTIQFGPDARVSGELAIRAPEVIAVPSSVADPARVSYQQLEAPDYVSEAGRTADSVVRTFWPAFWAAIAWVVLLLLIGTLFIALAPRLVSGLERENADRPMRKFGFGIVTFAAVLGLVPLTAMTIFGLLVLPFVLVFTAIAGALAYLAGTYLLGMRIGGAFLSINTNPRRFAVLIVAVLVATAVGLIPFVGWLFTLALTTIGFGAVAAVMLRRPSIAAEKPNAALVAPVPGE</sequence>
<organism evidence="4 5">
    <name type="scientific">Devosia nitrariae</name>
    <dbReference type="NCBI Taxonomy" id="2071872"/>
    <lineage>
        <taxon>Bacteria</taxon>
        <taxon>Pseudomonadati</taxon>
        <taxon>Pseudomonadota</taxon>
        <taxon>Alphaproteobacteria</taxon>
        <taxon>Hyphomicrobiales</taxon>
        <taxon>Devosiaceae</taxon>
        <taxon>Devosia</taxon>
    </lineage>
</organism>
<feature type="chain" id="PRO_5045481113" description="DUF8173 domain-containing protein" evidence="2">
    <location>
        <begin position="22"/>
        <end position="389"/>
    </location>
</feature>
<dbReference type="EMBL" id="BSNS01000020">
    <property type="protein sequence ID" value="GLQ56653.1"/>
    <property type="molecule type" value="Genomic_DNA"/>
</dbReference>
<keyword evidence="1" id="KW-1133">Transmembrane helix</keyword>
<dbReference type="RefSeq" id="WP_284342041.1">
    <property type="nucleotide sequence ID" value="NZ_BSNS01000020.1"/>
</dbReference>
<evidence type="ECO:0000256" key="2">
    <source>
        <dbReference type="SAM" id="SignalP"/>
    </source>
</evidence>
<evidence type="ECO:0000256" key="1">
    <source>
        <dbReference type="SAM" id="Phobius"/>
    </source>
</evidence>
<keyword evidence="2" id="KW-0732">Signal</keyword>
<comment type="caution">
    <text evidence="4">The sequence shown here is derived from an EMBL/GenBank/DDBJ whole genome shotgun (WGS) entry which is preliminary data.</text>
</comment>
<feature type="transmembrane region" description="Helical" evidence="1">
    <location>
        <begin position="285"/>
        <end position="306"/>
    </location>
</feature>
<reference evidence="5" key="1">
    <citation type="journal article" date="2019" name="Int. J. Syst. Evol. Microbiol.">
        <title>The Global Catalogue of Microorganisms (GCM) 10K type strain sequencing project: providing services to taxonomists for standard genome sequencing and annotation.</title>
        <authorList>
            <consortium name="The Broad Institute Genomics Platform"/>
            <consortium name="The Broad Institute Genome Sequencing Center for Infectious Disease"/>
            <person name="Wu L."/>
            <person name="Ma J."/>
        </authorList>
    </citation>
    <scope>NUCLEOTIDE SEQUENCE [LARGE SCALE GENOMIC DNA]</scope>
    <source>
        <strain evidence="5">NBRC 112416</strain>
    </source>
</reference>
<feature type="transmembrane region" description="Helical" evidence="1">
    <location>
        <begin position="327"/>
        <end position="344"/>
    </location>
</feature>
<feature type="transmembrane region" description="Helical" evidence="1">
    <location>
        <begin position="217"/>
        <end position="241"/>
    </location>
</feature>
<protein>
    <recommendedName>
        <fullName evidence="3">DUF8173 domain-containing protein</fullName>
    </recommendedName>
</protein>
<proteinExistence type="predicted"/>
<name>A0ABQ5W9D5_9HYPH</name>
<feature type="domain" description="DUF8173" evidence="3">
    <location>
        <begin position="222"/>
        <end position="366"/>
    </location>
</feature>
<evidence type="ECO:0000313" key="4">
    <source>
        <dbReference type="EMBL" id="GLQ56653.1"/>
    </source>
</evidence>
<dbReference type="Proteomes" id="UP001156691">
    <property type="component" value="Unassembled WGS sequence"/>
</dbReference>